<sequence>MCIRLINLIHFNAIRRSFALNSISSFGGGAGVAQRAAPDDKKTKTRDNYVLPLGAATAAFAAPFCRAGLRF</sequence>
<protein>
    <submittedName>
        <fullName evidence="1">Uncharacterized protein</fullName>
    </submittedName>
</protein>
<dbReference type="EMBL" id="BGZK01000067">
    <property type="protein sequence ID" value="GBP14910.1"/>
    <property type="molecule type" value="Genomic_DNA"/>
</dbReference>
<keyword evidence="2" id="KW-1185">Reference proteome</keyword>
<accession>A0A4C1TMM9</accession>
<dbReference type="Proteomes" id="UP000299102">
    <property type="component" value="Unassembled WGS sequence"/>
</dbReference>
<reference evidence="1 2" key="1">
    <citation type="journal article" date="2019" name="Commun. Biol.">
        <title>The bagworm genome reveals a unique fibroin gene that provides high tensile strength.</title>
        <authorList>
            <person name="Kono N."/>
            <person name="Nakamura H."/>
            <person name="Ohtoshi R."/>
            <person name="Tomita M."/>
            <person name="Numata K."/>
            <person name="Arakawa K."/>
        </authorList>
    </citation>
    <scope>NUCLEOTIDE SEQUENCE [LARGE SCALE GENOMIC DNA]</scope>
</reference>
<evidence type="ECO:0000313" key="2">
    <source>
        <dbReference type="Proteomes" id="UP000299102"/>
    </source>
</evidence>
<name>A0A4C1TMM9_EUMVA</name>
<comment type="caution">
    <text evidence="1">The sequence shown here is derived from an EMBL/GenBank/DDBJ whole genome shotgun (WGS) entry which is preliminary data.</text>
</comment>
<dbReference type="AlphaFoldDB" id="A0A4C1TMM9"/>
<proteinExistence type="predicted"/>
<gene>
    <name evidence="1" type="ORF">EVAR_75485_1</name>
</gene>
<organism evidence="1 2">
    <name type="scientific">Eumeta variegata</name>
    <name type="common">Bagworm moth</name>
    <name type="synonym">Eumeta japonica</name>
    <dbReference type="NCBI Taxonomy" id="151549"/>
    <lineage>
        <taxon>Eukaryota</taxon>
        <taxon>Metazoa</taxon>
        <taxon>Ecdysozoa</taxon>
        <taxon>Arthropoda</taxon>
        <taxon>Hexapoda</taxon>
        <taxon>Insecta</taxon>
        <taxon>Pterygota</taxon>
        <taxon>Neoptera</taxon>
        <taxon>Endopterygota</taxon>
        <taxon>Lepidoptera</taxon>
        <taxon>Glossata</taxon>
        <taxon>Ditrysia</taxon>
        <taxon>Tineoidea</taxon>
        <taxon>Psychidae</taxon>
        <taxon>Oiketicinae</taxon>
        <taxon>Eumeta</taxon>
    </lineage>
</organism>
<evidence type="ECO:0000313" key="1">
    <source>
        <dbReference type="EMBL" id="GBP14910.1"/>
    </source>
</evidence>